<dbReference type="SUPFAM" id="SSF57783">
    <property type="entry name" value="Zinc beta-ribbon"/>
    <property type="match status" value="1"/>
</dbReference>
<dbReference type="Gene3D" id="3.90.580.10">
    <property type="entry name" value="Zinc finger, CHC2-type domain"/>
    <property type="match status" value="1"/>
</dbReference>
<evidence type="ECO:0000313" key="1">
    <source>
        <dbReference type="EMBL" id="PNF60436.1"/>
    </source>
</evidence>
<proteinExistence type="predicted"/>
<dbReference type="Proteomes" id="UP000236003">
    <property type="component" value="Unassembled WGS sequence"/>
</dbReference>
<dbReference type="GO" id="GO:0006260">
    <property type="term" value="P:DNA replication"/>
    <property type="evidence" value="ECO:0007669"/>
    <property type="project" value="InterPro"/>
</dbReference>
<gene>
    <name evidence="1" type="ORF">CXK99_06970</name>
</gene>
<dbReference type="GO" id="GO:0003677">
    <property type="term" value="F:DNA binding"/>
    <property type="evidence" value="ECO:0007669"/>
    <property type="project" value="InterPro"/>
</dbReference>
<comment type="caution">
    <text evidence="1">The sequence shown here is derived from an EMBL/GenBank/DDBJ whole genome shotgun (WGS) entry which is preliminary data.</text>
</comment>
<sequence length="124" mass="13340">MSPIDNILSRLDKVKPNGAAKWLACCPAHDDKNPSLSIKEADNGTVLLKCWAGCSAAEITGAVGLELRDLFAGDKPRSSQPSRAARQFEAMVITVAVEQIRLGKQLSAADQERLELAKRRLGVA</sequence>
<accession>A0A2N8RH68</accession>
<protein>
    <submittedName>
        <fullName evidence="1">Virulence-associated protein E</fullName>
    </submittedName>
</protein>
<dbReference type="GO" id="GO:0008270">
    <property type="term" value="F:zinc ion binding"/>
    <property type="evidence" value="ECO:0007669"/>
    <property type="project" value="InterPro"/>
</dbReference>
<dbReference type="InterPro" id="IPR036977">
    <property type="entry name" value="DNA_primase_Znf_CHC2"/>
</dbReference>
<evidence type="ECO:0000313" key="2">
    <source>
        <dbReference type="Proteomes" id="UP000236003"/>
    </source>
</evidence>
<name>A0A2N8RH68_STUST</name>
<reference evidence="1 2" key="1">
    <citation type="submission" date="2018-01" db="EMBL/GenBank/DDBJ databases">
        <title>Denitrification phenotypes of diverse strains of Pseudomonas stutzeri.</title>
        <authorList>
            <person name="Milligan D.A."/>
            <person name="Bergaust L."/>
            <person name="Bakken L.R."/>
            <person name="Frostegard A."/>
        </authorList>
    </citation>
    <scope>NUCLEOTIDE SEQUENCE [LARGE SCALE GENOMIC DNA]</scope>
    <source>
        <strain evidence="1 2">CCUG 44592</strain>
    </source>
</reference>
<dbReference type="AlphaFoldDB" id="A0A2N8RH68"/>
<dbReference type="EMBL" id="POUM01000004">
    <property type="protein sequence ID" value="PNF60436.1"/>
    <property type="molecule type" value="Genomic_DNA"/>
</dbReference>
<dbReference type="RefSeq" id="WP_102820160.1">
    <property type="nucleotide sequence ID" value="NZ_JAMOHR010000004.1"/>
</dbReference>
<organism evidence="1 2">
    <name type="scientific">Stutzerimonas stutzeri</name>
    <name type="common">Pseudomonas stutzeri</name>
    <dbReference type="NCBI Taxonomy" id="316"/>
    <lineage>
        <taxon>Bacteria</taxon>
        <taxon>Pseudomonadati</taxon>
        <taxon>Pseudomonadota</taxon>
        <taxon>Gammaproteobacteria</taxon>
        <taxon>Pseudomonadales</taxon>
        <taxon>Pseudomonadaceae</taxon>
        <taxon>Stutzerimonas</taxon>
    </lineage>
</organism>